<feature type="transmembrane region" description="Helical" evidence="1">
    <location>
        <begin position="236"/>
        <end position="257"/>
    </location>
</feature>
<evidence type="ECO:0000256" key="1">
    <source>
        <dbReference type="SAM" id="Phobius"/>
    </source>
</evidence>
<dbReference type="PANTHER" id="PTHR36832">
    <property type="entry name" value="SLR1174 PROTEIN-RELATED"/>
    <property type="match status" value="1"/>
</dbReference>
<keyword evidence="3" id="KW-1185">Reference proteome</keyword>
<dbReference type="EMBL" id="JBHRZH010000017">
    <property type="protein sequence ID" value="MFC3763043.1"/>
    <property type="molecule type" value="Genomic_DNA"/>
</dbReference>
<feature type="transmembrane region" description="Helical" evidence="1">
    <location>
        <begin position="177"/>
        <end position="196"/>
    </location>
</feature>
<gene>
    <name evidence="2" type="ORF">ACFOUW_19535</name>
</gene>
<feature type="transmembrane region" description="Helical" evidence="1">
    <location>
        <begin position="143"/>
        <end position="165"/>
    </location>
</feature>
<sequence>MRLYAAVAWRGFRRYSTYRAATAAGAFTNTIFGFIMAYTYIALWEARPGLGGYDTAEALTYVFIGQSLLAPMALFGGGFGDELAERIRTGDVAIDLYRPVDMQTWWFAADLGRAGFQFLARGIPPTIVGALIFPLALPVNPLTWLAFLVAVVLGLMVSFAIRYIVTLFTFWLLDLRGIQTAAGLVGMFMSGMLLPLTLFPDVLARTALLLPWASVLQIPVDILLGKHQGVEVLEAFGFQAAWALVLLLVGRAITAVATSKVVVQGG</sequence>
<evidence type="ECO:0000313" key="3">
    <source>
        <dbReference type="Proteomes" id="UP001595699"/>
    </source>
</evidence>
<protein>
    <submittedName>
        <fullName evidence="2">ABC transporter permease</fullName>
    </submittedName>
</protein>
<reference evidence="3" key="1">
    <citation type="journal article" date="2019" name="Int. J. Syst. Evol. Microbiol.">
        <title>The Global Catalogue of Microorganisms (GCM) 10K type strain sequencing project: providing services to taxonomists for standard genome sequencing and annotation.</title>
        <authorList>
            <consortium name="The Broad Institute Genomics Platform"/>
            <consortium name="The Broad Institute Genome Sequencing Center for Infectious Disease"/>
            <person name="Wu L."/>
            <person name="Ma J."/>
        </authorList>
    </citation>
    <scope>NUCLEOTIDE SEQUENCE [LARGE SCALE GENOMIC DNA]</scope>
    <source>
        <strain evidence="3">CGMCC 4.7241</strain>
    </source>
</reference>
<dbReference type="Proteomes" id="UP001595699">
    <property type="component" value="Unassembled WGS sequence"/>
</dbReference>
<comment type="caution">
    <text evidence="2">The sequence shown here is derived from an EMBL/GenBank/DDBJ whole genome shotgun (WGS) entry which is preliminary data.</text>
</comment>
<organism evidence="2 3">
    <name type="scientific">Tenggerimyces flavus</name>
    <dbReference type="NCBI Taxonomy" id="1708749"/>
    <lineage>
        <taxon>Bacteria</taxon>
        <taxon>Bacillati</taxon>
        <taxon>Actinomycetota</taxon>
        <taxon>Actinomycetes</taxon>
        <taxon>Propionibacteriales</taxon>
        <taxon>Nocardioidaceae</taxon>
        <taxon>Tenggerimyces</taxon>
    </lineage>
</organism>
<proteinExistence type="predicted"/>
<keyword evidence="1" id="KW-0472">Membrane</keyword>
<name>A0ABV7YG36_9ACTN</name>
<keyword evidence="1" id="KW-1133">Transmembrane helix</keyword>
<dbReference type="InterPro" id="IPR010390">
    <property type="entry name" value="ABC-2_transporter-like"/>
</dbReference>
<keyword evidence="1" id="KW-0812">Transmembrane</keyword>
<dbReference type="Pfam" id="PF06182">
    <property type="entry name" value="ABC2_membrane_6"/>
    <property type="match status" value="1"/>
</dbReference>
<feature type="transmembrane region" description="Helical" evidence="1">
    <location>
        <begin position="20"/>
        <end position="41"/>
    </location>
</feature>
<dbReference type="PANTHER" id="PTHR36832:SF2">
    <property type="entry name" value="INTEGRAL MEMBRANE PROTEIN"/>
    <property type="match status" value="1"/>
</dbReference>
<dbReference type="RefSeq" id="WP_205119871.1">
    <property type="nucleotide sequence ID" value="NZ_JAFBCM010000001.1"/>
</dbReference>
<feature type="transmembrane region" description="Helical" evidence="1">
    <location>
        <begin position="118"/>
        <end position="137"/>
    </location>
</feature>
<feature type="transmembrane region" description="Helical" evidence="1">
    <location>
        <begin position="61"/>
        <end position="79"/>
    </location>
</feature>
<accession>A0ABV7YG36</accession>
<evidence type="ECO:0000313" key="2">
    <source>
        <dbReference type="EMBL" id="MFC3763043.1"/>
    </source>
</evidence>